<keyword evidence="1" id="KW-0238">DNA-binding</keyword>
<dbReference type="InterPro" id="IPR001387">
    <property type="entry name" value="Cro/C1-type_HTH"/>
</dbReference>
<dbReference type="RefSeq" id="WP_382253977.1">
    <property type="nucleotide sequence ID" value="NZ_JBHTBX010000002.1"/>
</dbReference>
<gene>
    <name evidence="3" type="ORF">ACFQNJ_03980</name>
</gene>
<dbReference type="Pfam" id="PF01381">
    <property type="entry name" value="HTH_3"/>
    <property type="match status" value="1"/>
</dbReference>
<name>A0ABW2R5A6_9BURK</name>
<proteinExistence type="predicted"/>
<dbReference type="CDD" id="cd02209">
    <property type="entry name" value="cupin_XRE_C"/>
    <property type="match status" value="1"/>
</dbReference>
<sequence length="210" mass="22202">MTQAPFNTPLSDGPPAVGSRLQEVRKAQKFSLDELSRRAGVSKSMLSEVERNQANPTVAVLWRLSSALGIELTDLLAPGQTAKASPMVERVAAHAIPVTASIDGKCSLRILGPIALAGQVEWYELTVEPGGVLASEAHDAGAREHLSVLSGVLCVQAADSDQTLKAGDSARYPADVQHSIRNPGKTLAKAVLVVEHLTDALATRPHHRQG</sequence>
<evidence type="ECO:0000259" key="2">
    <source>
        <dbReference type="PROSITE" id="PS50943"/>
    </source>
</evidence>
<dbReference type="PANTHER" id="PTHR46797:SF1">
    <property type="entry name" value="METHYLPHOSPHONATE SYNTHASE"/>
    <property type="match status" value="1"/>
</dbReference>
<dbReference type="InterPro" id="IPR011051">
    <property type="entry name" value="RmlC_Cupin_sf"/>
</dbReference>
<dbReference type="InterPro" id="IPR013096">
    <property type="entry name" value="Cupin_2"/>
</dbReference>
<dbReference type="InterPro" id="IPR010982">
    <property type="entry name" value="Lambda_DNA-bd_dom_sf"/>
</dbReference>
<dbReference type="Proteomes" id="UP001596495">
    <property type="component" value="Unassembled WGS sequence"/>
</dbReference>
<dbReference type="Gene3D" id="2.60.120.10">
    <property type="entry name" value="Jelly Rolls"/>
    <property type="match status" value="1"/>
</dbReference>
<feature type="domain" description="HTH cro/C1-type" evidence="2">
    <location>
        <begin position="21"/>
        <end position="75"/>
    </location>
</feature>
<dbReference type="PROSITE" id="PS50943">
    <property type="entry name" value="HTH_CROC1"/>
    <property type="match status" value="1"/>
</dbReference>
<evidence type="ECO:0000256" key="1">
    <source>
        <dbReference type="ARBA" id="ARBA00023125"/>
    </source>
</evidence>
<dbReference type="Pfam" id="PF07883">
    <property type="entry name" value="Cupin_2"/>
    <property type="match status" value="1"/>
</dbReference>
<keyword evidence="4" id="KW-1185">Reference proteome</keyword>
<dbReference type="CDD" id="cd00093">
    <property type="entry name" value="HTH_XRE"/>
    <property type="match status" value="1"/>
</dbReference>
<evidence type="ECO:0000313" key="4">
    <source>
        <dbReference type="Proteomes" id="UP001596495"/>
    </source>
</evidence>
<dbReference type="InterPro" id="IPR050807">
    <property type="entry name" value="TransReg_Diox_bact_type"/>
</dbReference>
<dbReference type="SUPFAM" id="SSF51182">
    <property type="entry name" value="RmlC-like cupins"/>
    <property type="match status" value="1"/>
</dbReference>
<protein>
    <submittedName>
        <fullName evidence="3">Helix-turn-helix domain-containing protein</fullName>
    </submittedName>
</protein>
<dbReference type="Gene3D" id="1.10.260.40">
    <property type="entry name" value="lambda repressor-like DNA-binding domains"/>
    <property type="match status" value="1"/>
</dbReference>
<dbReference type="PANTHER" id="PTHR46797">
    <property type="entry name" value="HTH-TYPE TRANSCRIPTIONAL REGULATOR"/>
    <property type="match status" value="1"/>
</dbReference>
<reference evidence="4" key="1">
    <citation type="journal article" date="2019" name="Int. J. Syst. Evol. Microbiol.">
        <title>The Global Catalogue of Microorganisms (GCM) 10K type strain sequencing project: providing services to taxonomists for standard genome sequencing and annotation.</title>
        <authorList>
            <consortium name="The Broad Institute Genomics Platform"/>
            <consortium name="The Broad Institute Genome Sequencing Center for Infectious Disease"/>
            <person name="Wu L."/>
            <person name="Ma J."/>
        </authorList>
    </citation>
    <scope>NUCLEOTIDE SEQUENCE [LARGE SCALE GENOMIC DNA]</scope>
    <source>
        <strain evidence="4">CCUG 54518</strain>
    </source>
</reference>
<organism evidence="3 4">
    <name type="scientific">Hydrogenophaga bisanensis</name>
    <dbReference type="NCBI Taxonomy" id="439611"/>
    <lineage>
        <taxon>Bacteria</taxon>
        <taxon>Pseudomonadati</taxon>
        <taxon>Pseudomonadota</taxon>
        <taxon>Betaproteobacteria</taxon>
        <taxon>Burkholderiales</taxon>
        <taxon>Comamonadaceae</taxon>
        <taxon>Hydrogenophaga</taxon>
    </lineage>
</organism>
<evidence type="ECO:0000313" key="3">
    <source>
        <dbReference type="EMBL" id="MFC7433663.1"/>
    </source>
</evidence>
<accession>A0ABW2R5A6</accession>
<dbReference type="SUPFAM" id="SSF47413">
    <property type="entry name" value="lambda repressor-like DNA-binding domains"/>
    <property type="match status" value="1"/>
</dbReference>
<dbReference type="InterPro" id="IPR014710">
    <property type="entry name" value="RmlC-like_jellyroll"/>
</dbReference>
<dbReference type="SMART" id="SM00530">
    <property type="entry name" value="HTH_XRE"/>
    <property type="match status" value="1"/>
</dbReference>
<comment type="caution">
    <text evidence="3">The sequence shown here is derived from an EMBL/GenBank/DDBJ whole genome shotgun (WGS) entry which is preliminary data.</text>
</comment>
<dbReference type="EMBL" id="JBHTBX010000002">
    <property type="protein sequence ID" value="MFC7433663.1"/>
    <property type="molecule type" value="Genomic_DNA"/>
</dbReference>